<organism evidence="10 11">
    <name type="scientific">Aromatoleum toluolicum</name>
    <dbReference type="NCBI Taxonomy" id="90060"/>
    <lineage>
        <taxon>Bacteria</taxon>
        <taxon>Pseudomonadati</taxon>
        <taxon>Pseudomonadota</taxon>
        <taxon>Betaproteobacteria</taxon>
        <taxon>Rhodocyclales</taxon>
        <taxon>Rhodocyclaceae</taxon>
        <taxon>Aromatoleum</taxon>
    </lineage>
</organism>
<dbReference type="InterPro" id="IPR017900">
    <property type="entry name" value="4Fe4S_Fe_S_CS"/>
</dbReference>
<comment type="subunit">
    <text evidence="8">The complex is composed of six subunits: RnfA, RnfB, RnfC, RnfD, RnfE and RnfG.</text>
</comment>
<dbReference type="RefSeq" id="WP_211165085.1">
    <property type="nucleotide sequence ID" value="NZ_WTVS01000042.1"/>
</dbReference>
<comment type="caution">
    <text evidence="10">The sequence shown here is derived from an EMBL/GenBank/DDBJ whole genome shotgun (WGS) entry which is preliminary data.</text>
</comment>
<dbReference type="Gene3D" id="3.30.70.20">
    <property type="match status" value="1"/>
</dbReference>
<evidence type="ECO:0000313" key="10">
    <source>
        <dbReference type="EMBL" id="NMF99348.1"/>
    </source>
</evidence>
<dbReference type="NCBIfam" id="TIGR01945">
    <property type="entry name" value="rnfC"/>
    <property type="match status" value="1"/>
</dbReference>
<dbReference type="InterPro" id="IPR011538">
    <property type="entry name" value="Nuo51_FMN-bd"/>
</dbReference>
<dbReference type="Pfam" id="PF10531">
    <property type="entry name" value="SLBB"/>
    <property type="match status" value="1"/>
</dbReference>
<feature type="binding site" evidence="8">
    <location>
        <position position="425"/>
    </location>
    <ligand>
        <name>[4Fe-4S] cluster</name>
        <dbReference type="ChEBI" id="CHEBI:49883"/>
        <label>2</label>
    </ligand>
</feature>
<dbReference type="InterPro" id="IPR019554">
    <property type="entry name" value="Soluble_ligand-bd"/>
</dbReference>
<reference evidence="10 11" key="1">
    <citation type="submission" date="2019-12" db="EMBL/GenBank/DDBJ databases">
        <title>Comparative genomics gives insights into the taxonomy of the Azoarcus-Aromatoleum group and reveals separate origins of nif in the plant-associated Azoarcus and non-plant-associated Aromatoleum sub-groups.</title>
        <authorList>
            <person name="Lafos M."/>
            <person name="Maluk M."/>
            <person name="Batista M."/>
            <person name="Junghare M."/>
            <person name="Carmona M."/>
            <person name="Faoro H."/>
            <person name="Cruz L.M."/>
            <person name="Battistoni F."/>
            <person name="De Souza E."/>
            <person name="Pedrosa F."/>
            <person name="Chen W.-M."/>
            <person name="Poole P.S."/>
            <person name="Dixon R.A."/>
            <person name="James E.K."/>
        </authorList>
    </citation>
    <scope>NUCLEOTIDE SEQUENCE [LARGE SCALE GENOMIC DNA]</scope>
    <source>
        <strain evidence="10 11">T</strain>
    </source>
</reference>
<proteinExistence type="inferred from homology"/>
<dbReference type="Pfam" id="PF12838">
    <property type="entry name" value="Fer4_7"/>
    <property type="match status" value="1"/>
</dbReference>
<keyword evidence="1 8" id="KW-0813">Transport</keyword>
<comment type="subcellular location">
    <subcellularLocation>
        <location evidence="8">Cell inner membrane</location>
        <topology evidence="8">Peripheral membrane protein</topology>
    </subcellularLocation>
</comment>
<dbReference type="EC" id="7.-.-.-" evidence="8"/>
<dbReference type="HAMAP" id="MF_00461">
    <property type="entry name" value="RsxC_RnfC"/>
    <property type="match status" value="1"/>
</dbReference>
<protein>
    <recommendedName>
        <fullName evidence="8">Ion-translocating oxidoreductase complex subunit C</fullName>
        <ecNumber evidence="8">7.-.-.-</ecNumber>
    </recommendedName>
    <alternativeName>
        <fullName evidence="8">Rnf electron transport complex subunit C</fullName>
    </alternativeName>
</protein>
<sequence>MGILDRFLRTARFSGGVHPDDHKRPAADAPLRVMPPPARLYVPLVQHIGSPARAIVAVGDHVRKGQRIGEPQGAVSAAIHAPTSGRVNAIGDIVAPHPSGLPVRGITIASDGRDEWCELETCDDPFALDPAEIGRRVARAGVVGLGGAAFPSAVKISGGLGARVDLLIINASECEPFLSCDDRLMRDRAAESVDGIAIMLHATGAREARIGIEDNKPEAIAAMRAAVAGHARIRVEVIPTRYPMGSEKHLILVLTGREVPAEGRPSDIGVVVHNVGTAVAVRNAVRFGRPLVSRMVTVNGACVRQPGNVEVPIGTLAGEVLAFCGGLRAEHGGPARLLLGGPMTGMQVPTLEVPVIKGTGGILVLDAAEVGEGEGDGSPCIRCGDCMRACPVGLLPLEIAARVRAGEVDAAARFGLADCIACGCCAYVCPSRIPLVQYFHHAKGELAARARGTQRNETIRTLTRAKAERVEREEREKAEALARRAAASLAAAAAAKQPAAVAEKAVEDASEEAGVCA</sequence>
<dbReference type="Pfam" id="PF01512">
    <property type="entry name" value="Complex1_51K"/>
    <property type="match status" value="1"/>
</dbReference>
<keyword evidence="8" id="KW-1278">Translocase</keyword>
<name>A0ABX1NJ43_9RHOO</name>
<keyword evidence="2 8" id="KW-0004">4Fe-4S</keyword>
<evidence type="ECO:0000259" key="9">
    <source>
        <dbReference type="PROSITE" id="PS51379"/>
    </source>
</evidence>
<evidence type="ECO:0000256" key="8">
    <source>
        <dbReference type="HAMAP-Rule" id="MF_00461"/>
    </source>
</evidence>
<feature type="binding site" evidence="8">
    <location>
        <position position="386"/>
    </location>
    <ligand>
        <name>[4Fe-4S] cluster</name>
        <dbReference type="ChEBI" id="CHEBI:49883"/>
        <label>1</label>
    </ligand>
</feature>
<dbReference type="PANTHER" id="PTHR43034">
    <property type="entry name" value="ION-TRANSLOCATING OXIDOREDUCTASE COMPLEX SUBUNIT C"/>
    <property type="match status" value="1"/>
</dbReference>
<feature type="binding site" evidence="8">
    <location>
        <position position="390"/>
    </location>
    <ligand>
        <name>[4Fe-4S] cluster</name>
        <dbReference type="ChEBI" id="CHEBI:49883"/>
        <label>2</label>
    </ligand>
</feature>
<dbReference type="PROSITE" id="PS00198">
    <property type="entry name" value="4FE4S_FER_1"/>
    <property type="match status" value="1"/>
</dbReference>
<keyword evidence="4 8" id="KW-0677">Repeat</keyword>
<evidence type="ECO:0000256" key="7">
    <source>
        <dbReference type="ARBA" id="ARBA00023014"/>
    </source>
</evidence>
<dbReference type="NCBIfam" id="NF003454">
    <property type="entry name" value="PRK05035.1"/>
    <property type="match status" value="1"/>
</dbReference>
<dbReference type="Gene3D" id="3.40.50.11540">
    <property type="entry name" value="NADH-ubiquinone oxidoreductase 51kDa subunit"/>
    <property type="match status" value="1"/>
</dbReference>
<keyword evidence="7 8" id="KW-0411">Iron-sulfur</keyword>
<feature type="binding site" evidence="8">
    <location>
        <position position="419"/>
    </location>
    <ligand>
        <name>[4Fe-4S] cluster</name>
        <dbReference type="ChEBI" id="CHEBI:49883"/>
        <label>2</label>
    </ligand>
</feature>
<dbReference type="InterPro" id="IPR010208">
    <property type="entry name" value="Ion_transpt_RnfC/RsxC"/>
</dbReference>
<gene>
    <name evidence="10" type="primary">rsxC</name>
    <name evidence="8" type="synonym">rnfC</name>
    <name evidence="10" type="ORF">GPA27_18375</name>
</gene>
<evidence type="ECO:0000256" key="4">
    <source>
        <dbReference type="ARBA" id="ARBA00022737"/>
    </source>
</evidence>
<keyword evidence="8" id="KW-1003">Cell membrane</keyword>
<comment type="function">
    <text evidence="8">Part of a membrane-bound complex that couples electron transfer with translocation of ions across the membrane.</text>
</comment>
<keyword evidence="8" id="KW-0472">Membrane</keyword>
<dbReference type="InterPro" id="IPR026902">
    <property type="entry name" value="RnfC_N"/>
</dbReference>
<comment type="cofactor">
    <cofactor evidence="8">
        <name>[4Fe-4S] cluster</name>
        <dbReference type="ChEBI" id="CHEBI:49883"/>
    </cofactor>
    <text evidence="8">Binds 2 [4Fe-4S] clusters per subunit.</text>
</comment>
<keyword evidence="5 8" id="KW-0249">Electron transport</keyword>
<dbReference type="PROSITE" id="PS51379">
    <property type="entry name" value="4FE4S_FER_2"/>
    <property type="match status" value="2"/>
</dbReference>
<evidence type="ECO:0000256" key="6">
    <source>
        <dbReference type="ARBA" id="ARBA00023004"/>
    </source>
</evidence>
<dbReference type="InterPro" id="IPR037225">
    <property type="entry name" value="Nuo51_FMN-bd_sf"/>
</dbReference>
<keyword evidence="8" id="KW-0997">Cell inner membrane</keyword>
<dbReference type="Pfam" id="PF13375">
    <property type="entry name" value="RnfC_N"/>
    <property type="match status" value="1"/>
</dbReference>
<feature type="binding site" evidence="8">
    <location>
        <position position="380"/>
    </location>
    <ligand>
        <name>[4Fe-4S] cluster</name>
        <dbReference type="ChEBI" id="CHEBI:49883"/>
        <label>1</label>
    </ligand>
</feature>
<dbReference type="SUPFAM" id="SSF46548">
    <property type="entry name" value="alpha-helical ferredoxin"/>
    <property type="match status" value="1"/>
</dbReference>
<feature type="binding site" evidence="8">
    <location>
        <position position="422"/>
    </location>
    <ligand>
        <name>[4Fe-4S] cluster</name>
        <dbReference type="ChEBI" id="CHEBI:49883"/>
        <label>2</label>
    </ligand>
</feature>
<feature type="domain" description="4Fe-4S ferredoxin-type" evidence="9">
    <location>
        <begin position="371"/>
        <end position="400"/>
    </location>
</feature>
<dbReference type="EMBL" id="WTVS01000042">
    <property type="protein sequence ID" value="NMF99348.1"/>
    <property type="molecule type" value="Genomic_DNA"/>
</dbReference>
<comment type="similarity">
    <text evidence="8">Belongs to the 4Fe4S bacterial-type ferredoxin family. RnfC subfamily.</text>
</comment>
<dbReference type="PANTHER" id="PTHR43034:SF2">
    <property type="entry name" value="ION-TRANSLOCATING OXIDOREDUCTASE COMPLEX SUBUNIT C"/>
    <property type="match status" value="1"/>
</dbReference>
<keyword evidence="3 8" id="KW-0479">Metal-binding</keyword>
<evidence type="ECO:0000256" key="2">
    <source>
        <dbReference type="ARBA" id="ARBA00022485"/>
    </source>
</evidence>
<evidence type="ECO:0000256" key="1">
    <source>
        <dbReference type="ARBA" id="ARBA00022448"/>
    </source>
</evidence>
<feature type="domain" description="4Fe-4S ferredoxin-type" evidence="9">
    <location>
        <begin position="410"/>
        <end position="439"/>
    </location>
</feature>
<feature type="binding site" evidence="8">
    <location>
        <position position="429"/>
    </location>
    <ligand>
        <name>[4Fe-4S] cluster</name>
        <dbReference type="ChEBI" id="CHEBI:49883"/>
        <label>1</label>
    </ligand>
</feature>
<dbReference type="Proteomes" id="UP000634522">
    <property type="component" value="Unassembled WGS sequence"/>
</dbReference>
<feature type="binding site" evidence="8">
    <location>
        <position position="383"/>
    </location>
    <ligand>
        <name>[4Fe-4S] cluster</name>
        <dbReference type="ChEBI" id="CHEBI:49883"/>
        <label>1</label>
    </ligand>
</feature>
<keyword evidence="6 8" id="KW-0408">Iron</keyword>
<accession>A0ABX1NJ43</accession>
<evidence type="ECO:0000256" key="3">
    <source>
        <dbReference type="ARBA" id="ARBA00022723"/>
    </source>
</evidence>
<dbReference type="SUPFAM" id="SSF142019">
    <property type="entry name" value="Nqo1 FMN-binding domain-like"/>
    <property type="match status" value="1"/>
</dbReference>
<keyword evidence="11" id="KW-1185">Reference proteome</keyword>
<evidence type="ECO:0000256" key="5">
    <source>
        <dbReference type="ARBA" id="ARBA00022982"/>
    </source>
</evidence>
<evidence type="ECO:0000313" key="11">
    <source>
        <dbReference type="Proteomes" id="UP000634522"/>
    </source>
</evidence>
<dbReference type="InterPro" id="IPR017896">
    <property type="entry name" value="4Fe4S_Fe-S-bd"/>
</dbReference>